<organism evidence="1 2">
    <name type="scientific">Crenichthys baileyi</name>
    <name type="common">White River springfish</name>
    <dbReference type="NCBI Taxonomy" id="28760"/>
    <lineage>
        <taxon>Eukaryota</taxon>
        <taxon>Metazoa</taxon>
        <taxon>Chordata</taxon>
        <taxon>Craniata</taxon>
        <taxon>Vertebrata</taxon>
        <taxon>Euteleostomi</taxon>
        <taxon>Actinopterygii</taxon>
        <taxon>Neopterygii</taxon>
        <taxon>Teleostei</taxon>
        <taxon>Neoteleostei</taxon>
        <taxon>Acanthomorphata</taxon>
        <taxon>Ovalentaria</taxon>
        <taxon>Atherinomorphae</taxon>
        <taxon>Cyprinodontiformes</taxon>
        <taxon>Goodeidae</taxon>
        <taxon>Crenichthys</taxon>
    </lineage>
</organism>
<reference evidence="1 2" key="1">
    <citation type="submission" date="2021-06" db="EMBL/GenBank/DDBJ databases">
        <authorList>
            <person name="Palmer J.M."/>
        </authorList>
    </citation>
    <scope>NUCLEOTIDE SEQUENCE [LARGE SCALE GENOMIC DNA]</scope>
    <source>
        <strain evidence="1 2">MEX-2019</strain>
        <tissue evidence="1">Muscle</tissue>
    </source>
</reference>
<dbReference type="EMBL" id="JAHHUM010002360">
    <property type="protein sequence ID" value="KAK5604231.1"/>
    <property type="molecule type" value="Genomic_DNA"/>
</dbReference>
<protein>
    <submittedName>
        <fullName evidence="1">Uncharacterized protein</fullName>
    </submittedName>
</protein>
<accession>A0AAV9R382</accession>
<name>A0AAV9R382_9TELE</name>
<proteinExistence type="predicted"/>
<dbReference type="Proteomes" id="UP001311232">
    <property type="component" value="Unassembled WGS sequence"/>
</dbReference>
<comment type="caution">
    <text evidence="1">The sequence shown here is derived from an EMBL/GenBank/DDBJ whole genome shotgun (WGS) entry which is preliminary data.</text>
</comment>
<sequence length="109" mass="12456">MHTAISGTQQRKQSLNKHPIYTCPSACHPTSGTTDCCWCFVFLTQAIMMIFGNPPSFKKAYSMNMHIQFIASHYSVKKFPKPKSKKNKITNFNMDTNELIHPSPFHCTK</sequence>
<keyword evidence="2" id="KW-1185">Reference proteome</keyword>
<evidence type="ECO:0000313" key="1">
    <source>
        <dbReference type="EMBL" id="KAK5604231.1"/>
    </source>
</evidence>
<evidence type="ECO:0000313" key="2">
    <source>
        <dbReference type="Proteomes" id="UP001311232"/>
    </source>
</evidence>
<dbReference type="AlphaFoldDB" id="A0AAV9R382"/>
<gene>
    <name evidence="1" type="ORF">CRENBAI_020742</name>
</gene>